<evidence type="ECO:0000313" key="2">
    <source>
        <dbReference type="EMBL" id="MDR7133909.1"/>
    </source>
</evidence>
<feature type="transmembrane region" description="Helical" evidence="1">
    <location>
        <begin position="6"/>
        <end position="23"/>
    </location>
</feature>
<keyword evidence="3" id="KW-1185">Reference proteome</keyword>
<keyword evidence="1" id="KW-0472">Membrane</keyword>
<reference evidence="2 3" key="1">
    <citation type="submission" date="2023-07" db="EMBL/GenBank/DDBJ databases">
        <title>Sorghum-associated microbial communities from plants grown in Nebraska, USA.</title>
        <authorList>
            <person name="Schachtman D."/>
        </authorList>
    </citation>
    <scope>NUCLEOTIDE SEQUENCE [LARGE SCALE GENOMIC DNA]</scope>
    <source>
        <strain evidence="2 3">BE198</strain>
    </source>
</reference>
<accession>A0ABU1W8M2</accession>
<evidence type="ECO:0000256" key="1">
    <source>
        <dbReference type="SAM" id="Phobius"/>
    </source>
</evidence>
<gene>
    <name evidence="2" type="ORF">J2X06_001093</name>
</gene>
<proteinExistence type="predicted"/>
<dbReference type="Proteomes" id="UP001251524">
    <property type="component" value="Unassembled WGS sequence"/>
</dbReference>
<keyword evidence="1" id="KW-1133">Transmembrane helix</keyword>
<comment type="caution">
    <text evidence="2">The sequence shown here is derived from an EMBL/GenBank/DDBJ whole genome shotgun (WGS) entry which is preliminary data.</text>
</comment>
<evidence type="ECO:0000313" key="3">
    <source>
        <dbReference type="Proteomes" id="UP001251524"/>
    </source>
</evidence>
<keyword evidence="1" id="KW-0812">Transmembrane</keyword>
<organism evidence="2 3">
    <name type="scientific">Lysobacter niastensis</name>
    <dbReference type="NCBI Taxonomy" id="380629"/>
    <lineage>
        <taxon>Bacteria</taxon>
        <taxon>Pseudomonadati</taxon>
        <taxon>Pseudomonadota</taxon>
        <taxon>Gammaproteobacteria</taxon>
        <taxon>Lysobacterales</taxon>
        <taxon>Lysobacteraceae</taxon>
        <taxon>Lysobacter</taxon>
    </lineage>
</organism>
<protein>
    <submittedName>
        <fullName evidence="2">Uncharacterized protein</fullName>
    </submittedName>
</protein>
<name>A0ABU1W8M2_9GAMM</name>
<dbReference type="EMBL" id="JAVDVY010000001">
    <property type="protein sequence ID" value="MDR7133909.1"/>
    <property type="molecule type" value="Genomic_DNA"/>
</dbReference>
<sequence>MSYGEIGFLLGALPGMGLILRNMRQGRSLQKRVEAVAWKDHDWNDTQLSHEQQLRLMTNPQRYIDSDDSPEMVEAKKQLIAALPAFWWRHWTGGAVVFAGAITGTVIGNSIG</sequence>
<dbReference type="RefSeq" id="WP_310059305.1">
    <property type="nucleotide sequence ID" value="NZ_JAVDVY010000001.1"/>
</dbReference>